<sequence>MTKRGKRRFVIFLCAAAVILVAAGLVRVKLHPPRPLHEQIADYMYHSRTDPKLEYLVEKYGDEFVATEYGSIQSTRFPGLYVNLRWSEKDQTYIDNYIVYLRRENLWAILAPAVQEVYDNCKFFIAPYIPSPDFDKDTTAEELLTTFGAERNPVVSLWIYTKDDTAGKDTDMQQLTSKIQAMGYSVDVAVYYLSEENYEVVNEDDYLNYNIGAHQDFYEYFENVYIYPDSFELILSDWKEESSK</sequence>
<accession>A0A0E2HG81</accession>
<dbReference type="Proteomes" id="UP000013085">
    <property type="component" value="Unassembled WGS sequence"/>
</dbReference>
<gene>
    <name evidence="1" type="ORF">HMPREF1090_00426</name>
</gene>
<dbReference type="EMBL" id="AGYR01000002">
    <property type="protein sequence ID" value="ENZ20005.1"/>
    <property type="molecule type" value="Genomic_DNA"/>
</dbReference>
<dbReference type="AlphaFoldDB" id="A0A0E2HG81"/>
<evidence type="ECO:0000313" key="2">
    <source>
        <dbReference type="Proteomes" id="UP000013085"/>
    </source>
</evidence>
<name>A0A0E2HG81_9FIRM</name>
<proteinExistence type="predicted"/>
<dbReference type="HOGENOM" id="CLU_1286977_0_0_9"/>
<comment type="caution">
    <text evidence="1">The sequence shown here is derived from an EMBL/GenBank/DDBJ whole genome shotgun (WGS) entry which is preliminary data.</text>
</comment>
<reference evidence="1 2" key="1">
    <citation type="submission" date="2013-01" db="EMBL/GenBank/DDBJ databases">
        <title>The Genome Sequence of Clostridium clostridioforme 90A8.</title>
        <authorList>
            <consortium name="The Broad Institute Genome Sequencing Platform"/>
            <person name="Earl A."/>
            <person name="Ward D."/>
            <person name="Feldgarden M."/>
            <person name="Gevers D."/>
            <person name="Courvalin P."/>
            <person name="Lambert T."/>
            <person name="Walker B."/>
            <person name="Young S.K."/>
            <person name="Zeng Q."/>
            <person name="Gargeya S."/>
            <person name="Fitzgerald M."/>
            <person name="Haas B."/>
            <person name="Abouelleil A."/>
            <person name="Alvarado L."/>
            <person name="Arachchi H.M."/>
            <person name="Berlin A.M."/>
            <person name="Chapman S.B."/>
            <person name="Dewar J."/>
            <person name="Goldberg J."/>
            <person name="Griggs A."/>
            <person name="Gujja S."/>
            <person name="Hansen M."/>
            <person name="Howarth C."/>
            <person name="Imamovic A."/>
            <person name="Larimer J."/>
            <person name="McCowan C."/>
            <person name="Murphy C."/>
            <person name="Neiman D."/>
            <person name="Pearson M."/>
            <person name="Priest M."/>
            <person name="Roberts A."/>
            <person name="Saif S."/>
            <person name="Shea T."/>
            <person name="Sisk P."/>
            <person name="Sykes S."/>
            <person name="Wortman J."/>
            <person name="Nusbaum C."/>
            <person name="Birren B."/>
        </authorList>
    </citation>
    <scope>NUCLEOTIDE SEQUENCE [LARGE SCALE GENOMIC DNA]</scope>
    <source>
        <strain evidence="1 2">90A8</strain>
    </source>
</reference>
<evidence type="ECO:0000313" key="1">
    <source>
        <dbReference type="EMBL" id="ENZ20005.1"/>
    </source>
</evidence>
<protein>
    <submittedName>
        <fullName evidence="1">Uncharacterized protein</fullName>
    </submittedName>
</protein>
<dbReference type="RefSeq" id="WP_002593320.1">
    <property type="nucleotide sequence ID" value="NZ_KB850976.1"/>
</dbReference>
<dbReference type="PATRIC" id="fig|999408.3.peg.464"/>
<organism evidence="1 2">
    <name type="scientific">[Clostridium] clostridioforme 90A8</name>
    <dbReference type="NCBI Taxonomy" id="999408"/>
    <lineage>
        <taxon>Bacteria</taxon>
        <taxon>Bacillati</taxon>
        <taxon>Bacillota</taxon>
        <taxon>Clostridia</taxon>
        <taxon>Lachnospirales</taxon>
        <taxon>Lachnospiraceae</taxon>
        <taxon>Enterocloster</taxon>
    </lineage>
</organism>